<sequence length="66" mass="7455">MANKVLFHLLVIFLSLSHFFFLPSPASRPWSSMEKPTHIDLPQHDVVLVPTIAICRVSEVVSIADR</sequence>
<keyword evidence="1" id="KW-0732">Signal</keyword>
<feature type="chain" id="PRO_5004350558" evidence="1">
    <location>
        <begin position="27"/>
        <end position="66"/>
    </location>
</feature>
<name>R0FRX8_9BRAS</name>
<protein>
    <submittedName>
        <fullName evidence="2">Uncharacterized protein</fullName>
    </submittedName>
</protein>
<accession>R0FRX8</accession>
<evidence type="ECO:0000313" key="2">
    <source>
        <dbReference type="EMBL" id="EOA25026.1"/>
    </source>
</evidence>
<gene>
    <name evidence="2" type="ORF">CARUB_v10018333mg</name>
</gene>
<organism evidence="2 3">
    <name type="scientific">Capsella rubella</name>
    <dbReference type="NCBI Taxonomy" id="81985"/>
    <lineage>
        <taxon>Eukaryota</taxon>
        <taxon>Viridiplantae</taxon>
        <taxon>Streptophyta</taxon>
        <taxon>Embryophyta</taxon>
        <taxon>Tracheophyta</taxon>
        <taxon>Spermatophyta</taxon>
        <taxon>Magnoliopsida</taxon>
        <taxon>eudicotyledons</taxon>
        <taxon>Gunneridae</taxon>
        <taxon>Pentapetalae</taxon>
        <taxon>rosids</taxon>
        <taxon>malvids</taxon>
        <taxon>Brassicales</taxon>
        <taxon>Brassicaceae</taxon>
        <taxon>Camelineae</taxon>
        <taxon>Capsella</taxon>
    </lineage>
</organism>
<dbReference type="AlphaFoldDB" id="R0FRX8"/>
<feature type="signal peptide" evidence="1">
    <location>
        <begin position="1"/>
        <end position="26"/>
    </location>
</feature>
<dbReference type="EMBL" id="KB870809">
    <property type="protein sequence ID" value="EOA25026.1"/>
    <property type="molecule type" value="Genomic_DNA"/>
</dbReference>
<keyword evidence="3" id="KW-1185">Reference proteome</keyword>
<evidence type="ECO:0000256" key="1">
    <source>
        <dbReference type="SAM" id="SignalP"/>
    </source>
</evidence>
<dbReference type="Proteomes" id="UP000029121">
    <property type="component" value="Unassembled WGS sequence"/>
</dbReference>
<evidence type="ECO:0000313" key="3">
    <source>
        <dbReference type="Proteomes" id="UP000029121"/>
    </source>
</evidence>
<reference evidence="3" key="1">
    <citation type="journal article" date="2013" name="Nat. Genet.">
        <title>The Capsella rubella genome and the genomic consequences of rapid mating system evolution.</title>
        <authorList>
            <person name="Slotte T."/>
            <person name="Hazzouri K.M."/>
            <person name="Agren J.A."/>
            <person name="Koenig D."/>
            <person name="Maumus F."/>
            <person name="Guo Y.L."/>
            <person name="Steige K."/>
            <person name="Platts A.E."/>
            <person name="Escobar J.S."/>
            <person name="Newman L.K."/>
            <person name="Wang W."/>
            <person name="Mandakova T."/>
            <person name="Vello E."/>
            <person name="Smith L.M."/>
            <person name="Henz S.R."/>
            <person name="Steffen J."/>
            <person name="Takuno S."/>
            <person name="Brandvain Y."/>
            <person name="Coop G."/>
            <person name="Andolfatto P."/>
            <person name="Hu T.T."/>
            <person name="Blanchette M."/>
            <person name="Clark R.M."/>
            <person name="Quesneville H."/>
            <person name="Nordborg M."/>
            <person name="Gaut B.S."/>
            <person name="Lysak M.A."/>
            <person name="Jenkins J."/>
            <person name="Grimwood J."/>
            <person name="Chapman J."/>
            <person name="Prochnik S."/>
            <person name="Shu S."/>
            <person name="Rokhsar D."/>
            <person name="Schmutz J."/>
            <person name="Weigel D."/>
            <person name="Wright S.I."/>
        </authorList>
    </citation>
    <scope>NUCLEOTIDE SEQUENCE [LARGE SCALE GENOMIC DNA]</scope>
    <source>
        <strain evidence="3">cv. Monte Gargano</strain>
    </source>
</reference>
<proteinExistence type="predicted"/>